<dbReference type="InterPro" id="IPR002347">
    <property type="entry name" value="SDR_fam"/>
</dbReference>
<dbReference type="Proteomes" id="UP000019118">
    <property type="component" value="Unassembled WGS sequence"/>
</dbReference>
<dbReference type="InterPro" id="IPR036291">
    <property type="entry name" value="NAD(P)-bd_dom_sf"/>
</dbReference>
<dbReference type="STRING" id="77166.J3JZD6"/>
<dbReference type="Gene3D" id="3.40.50.720">
    <property type="entry name" value="NAD(P)-binding Rossmann-like Domain"/>
    <property type="match status" value="1"/>
</dbReference>
<dbReference type="EMBL" id="KB741292">
    <property type="protein sequence ID" value="ENN70380.1"/>
    <property type="molecule type" value="Genomic_DNA"/>
</dbReference>
<dbReference type="CDD" id="cd05327">
    <property type="entry name" value="retinol-DH_like_SDR_c_like"/>
    <property type="match status" value="1"/>
</dbReference>
<sequence length="333" mass="36871">MNISELGEFWPIIQALIVLAVVGIVTIVSVIKFYNVVTCSKFRDSVKMDGKTVIVTGATGGIGKETARELAKRGARVILACRNVENGEKVRAEIQEETKNDKLVVRELDLSSQKSIRGFAEAIISTEERLDVLVHNAGTAEKNLVKTEDGLELTMATNHFGPFLLTHLLIDLLKRSAPSRIVVVASSLYQLASLNLDNLNPSSSWFPPYIYYPSKYANICFTLELARRLEGTGVTANCLHPGLIDSGIWRNVPVPLNWPLKLIVKGFFKTPQQGCQTSLYLTCSDEVKNVSGKYFMECREHSLNRGASDMAKAGKLWELSKELTKLKPTDPTI</sequence>
<evidence type="ECO:0000256" key="2">
    <source>
        <dbReference type="SAM" id="Phobius"/>
    </source>
</evidence>
<reference evidence="6" key="3">
    <citation type="submission" date="2024-08" db="UniProtKB">
        <authorList>
            <consortium name="EnsemblMetazoa"/>
        </authorList>
    </citation>
    <scope>IDENTIFICATION</scope>
</reference>
<keyword evidence="1" id="KW-0560">Oxidoreductase</keyword>
<evidence type="ECO:0000256" key="1">
    <source>
        <dbReference type="ARBA" id="ARBA00023002"/>
    </source>
</evidence>
<dbReference type="HOGENOM" id="CLU_010194_44_5_1"/>
<evidence type="ECO:0000313" key="4">
    <source>
        <dbReference type="EMBL" id="ENN70380.1"/>
    </source>
</evidence>
<evidence type="ECO:0008006" key="9">
    <source>
        <dbReference type="Google" id="ProtNLM"/>
    </source>
</evidence>
<dbReference type="PANTHER" id="PTHR43157">
    <property type="entry name" value="PHOSPHATIDYLINOSITOL-GLYCAN BIOSYNTHESIS CLASS F PROTEIN-RELATED"/>
    <property type="match status" value="1"/>
</dbReference>
<protein>
    <recommendedName>
        <fullName evidence="9">Retinol dehydrogenase 14</fullName>
    </recommendedName>
</protein>
<keyword evidence="2" id="KW-1133">Transmembrane helix</keyword>
<reference evidence="3" key="1">
    <citation type="journal article" date="2012" name="Insect Biochem. Mol. Biol.">
        <title>Transcriptome and full-length cDNA resources for the mountain pine beetle, Dendroctonus ponderosae Hopkins, a major insect pest of pine forests.</title>
        <authorList>
            <person name="Keeling C.I."/>
            <person name="Henderson H."/>
            <person name="Li M."/>
            <person name="Yuen M."/>
            <person name="Clark E.L."/>
            <person name="Fraser J.D."/>
            <person name="Huber D.P."/>
            <person name="Liao N.Y."/>
            <person name="Roderick Docking T."/>
            <person name="Birol I."/>
            <person name="Chan S.K."/>
            <person name="Taylor G.A."/>
            <person name="Palmquist D."/>
            <person name="Jones S.J."/>
            <person name="Bohlmann J."/>
        </authorList>
    </citation>
    <scope>NUCLEOTIDE SEQUENCE</scope>
    <source>
        <tissue evidence="3">Whole emerged adults</tissue>
    </source>
</reference>
<reference evidence="7 8" key="2">
    <citation type="journal article" date="2013" name="Genome Biol.">
        <title>Draft genome of the mountain pine beetle, Dendroctonus ponderosae Hopkins, a major forest pest.</title>
        <authorList>
            <person name="Keeling C.I."/>
            <person name="Yuen M.M."/>
            <person name="Liao N.Y."/>
            <person name="Docking T.R."/>
            <person name="Chan S.K."/>
            <person name="Taylor G.A."/>
            <person name="Palmquist D.L."/>
            <person name="Jackman S.D."/>
            <person name="Nguyen A."/>
            <person name="Li M."/>
            <person name="Henderson H."/>
            <person name="Janes J.K."/>
            <person name="Zhao Y."/>
            <person name="Pandoh P."/>
            <person name="Moore R."/>
            <person name="Sperling F.A."/>
            <person name="Huber D.P."/>
            <person name="Birol I."/>
            <person name="Jones S.J."/>
            <person name="Bohlmann J."/>
        </authorList>
    </citation>
    <scope>NUCLEOTIDE SEQUENCE</scope>
</reference>
<keyword evidence="2" id="KW-0472">Membrane</keyword>
<dbReference type="PRINTS" id="PR00081">
    <property type="entry name" value="GDHRDH"/>
</dbReference>
<keyword evidence="7" id="KW-1185">Reference proteome</keyword>
<dbReference type="Proteomes" id="UP000030742">
    <property type="component" value="Unassembled WGS sequence"/>
</dbReference>
<dbReference type="EnsemblMetazoa" id="XM_019916290.1">
    <property type="protein sequence ID" value="XP_019771849.1"/>
    <property type="gene ID" value="LOC109545532"/>
</dbReference>
<feature type="transmembrane region" description="Helical" evidence="2">
    <location>
        <begin position="12"/>
        <end position="34"/>
    </location>
</feature>
<evidence type="ECO:0000313" key="6">
    <source>
        <dbReference type="EnsemblMetazoa" id="XP_019771848.1"/>
    </source>
</evidence>
<dbReference type="EnsemblMetazoa" id="XM_019916289.1">
    <property type="protein sequence ID" value="XP_019771848.1"/>
    <property type="gene ID" value="LOC109545532"/>
</dbReference>
<keyword evidence="2" id="KW-0812">Transmembrane</keyword>
<dbReference type="EMBL" id="KB631582">
    <property type="protein sequence ID" value="ERL84491.1"/>
    <property type="molecule type" value="Genomic_DNA"/>
</dbReference>
<name>J3JZD6_DENPD</name>
<gene>
    <name evidence="6" type="primary">109545532</name>
    <name evidence="5" type="ORF">D910_01921</name>
    <name evidence="4" type="ORF">YQE_12887</name>
</gene>
<evidence type="ECO:0000313" key="3">
    <source>
        <dbReference type="EMBL" id="AEE63574.1"/>
    </source>
</evidence>
<dbReference type="SUPFAM" id="SSF51735">
    <property type="entry name" value="NAD(P)-binding Rossmann-fold domains"/>
    <property type="match status" value="1"/>
</dbReference>
<dbReference type="EMBL" id="BT128617">
    <property type="protein sequence ID" value="AEE63574.1"/>
    <property type="molecule type" value="mRNA"/>
</dbReference>
<proteinExistence type="evidence at transcript level"/>
<evidence type="ECO:0000313" key="7">
    <source>
        <dbReference type="Proteomes" id="UP000019118"/>
    </source>
</evidence>
<dbReference type="OMA" id="DCAEHRL"/>
<dbReference type="Pfam" id="PF00106">
    <property type="entry name" value="adh_short"/>
    <property type="match status" value="1"/>
</dbReference>
<accession>J3JZD6</accession>
<evidence type="ECO:0000313" key="5">
    <source>
        <dbReference type="EMBL" id="ERL84491.1"/>
    </source>
</evidence>
<dbReference type="OrthoDB" id="191139at2759"/>
<dbReference type="EnsemblMetazoa" id="XM_019916291.1">
    <property type="protein sequence ID" value="XP_019771850.1"/>
    <property type="gene ID" value="LOC109545532"/>
</dbReference>
<dbReference type="AlphaFoldDB" id="J3JZD6"/>
<dbReference type="PANTHER" id="PTHR43157:SF66">
    <property type="entry name" value="WW DOMAIN-CONTAINING OXIDOREDUCTASE-LIKE PROTEIN"/>
    <property type="match status" value="1"/>
</dbReference>
<organism evidence="3">
    <name type="scientific">Dendroctonus ponderosae</name>
    <name type="common">Mountain pine beetle</name>
    <dbReference type="NCBI Taxonomy" id="77166"/>
    <lineage>
        <taxon>Eukaryota</taxon>
        <taxon>Metazoa</taxon>
        <taxon>Ecdysozoa</taxon>
        <taxon>Arthropoda</taxon>
        <taxon>Hexapoda</taxon>
        <taxon>Insecta</taxon>
        <taxon>Pterygota</taxon>
        <taxon>Neoptera</taxon>
        <taxon>Endopterygota</taxon>
        <taxon>Coleoptera</taxon>
        <taxon>Polyphaga</taxon>
        <taxon>Cucujiformia</taxon>
        <taxon>Curculionidae</taxon>
        <taxon>Scolytinae</taxon>
        <taxon>Dendroctonus</taxon>
    </lineage>
</organism>
<evidence type="ECO:0000313" key="8">
    <source>
        <dbReference type="Proteomes" id="UP000030742"/>
    </source>
</evidence>
<dbReference type="GO" id="GO:0016491">
    <property type="term" value="F:oxidoreductase activity"/>
    <property type="evidence" value="ECO:0007669"/>
    <property type="project" value="UniProtKB-KW"/>
</dbReference>
<dbReference type="KEGG" id="dpa:109545532"/>